<dbReference type="PANTHER" id="PTHR30432">
    <property type="entry name" value="TRANSCRIPTIONAL REGULATOR MODE"/>
    <property type="match status" value="1"/>
</dbReference>
<dbReference type="NCBIfam" id="TIGR00638">
    <property type="entry name" value="Mop"/>
    <property type="match status" value="1"/>
</dbReference>
<keyword evidence="4" id="KW-0677">Repeat</keyword>
<evidence type="ECO:0000256" key="2">
    <source>
        <dbReference type="ARBA" id="ARBA00022448"/>
    </source>
</evidence>
<dbReference type="PANTHER" id="PTHR30432:SF1">
    <property type="entry name" value="DNA-BINDING TRANSCRIPTIONAL DUAL REGULATOR MODE"/>
    <property type="match status" value="1"/>
</dbReference>
<dbReference type="Pfam" id="PF03459">
    <property type="entry name" value="TOBE"/>
    <property type="match status" value="1"/>
</dbReference>
<comment type="similarity">
    <text evidence="1 5">Belongs to the ModE family.</text>
</comment>
<dbReference type="InterPro" id="IPR051815">
    <property type="entry name" value="Molybdate_resp_trans_reg"/>
</dbReference>
<name>A0ABX2G805_9BURK</name>
<evidence type="ECO:0000256" key="3">
    <source>
        <dbReference type="ARBA" id="ARBA00022505"/>
    </source>
</evidence>
<dbReference type="InterPro" id="IPR036390">
    <property type="entry name" value="WH_DNA-bd_sf"/>
</dbReference>
<evidence type="ECO:0000313" key="7">
    <source>
        <dbReference type="EMBL" id="NRT58453.1"/>
    </source>
</evidence>
<dbReference type="InterPro" id="IPR016462">
    <property type="entry name" value="ModE"/>
</dbReference>
<dbReference type="InterPro" id="IPR005116">
    <property type="entry name" value="Transp-assoc_OB_typ1"/>
</dbReference>
<dbReference type="RefSeq" id="WP_173807467.1">
    <property type="nucleotide sequence ID" value="NZ_JABSNM010000029.1"/>
</dbReference>
<protein>
    <submittedName>
        <fullName evidence="7">Molybdate transport system regulatory protein</fullName>
    </submittedName>
</protein>
<evidence type="ECO:0000256" key="1">
    <source>
        <dbReference type="ARBA" id="ARBA00008110"/>
    </source>
</evidence>
<organism evidence="7 8">
    <name type="scientific">Sphaerotilus uruguayifluvii</name>
    <dbReference type="NCBI Taxonomy" id="2735897"/>
    <lineage>
        <taxon>Bacteria</taxon>
        <taxon>Pseudomonadati</taxon>
        <taxon>Pseudomonadota</taxon>
        <taxon>Betaproteobacteria</taxon>
        <taxon>Burkholderiales</taxon>
        <taxon>Sphaerotilaceae</taxon>
        <taxon>Sphaerotilus</taxon>
    </lineage>
</organism>
<dbReference type="PROSITE" id="PS51866">
    <property type="entry name" value="MOP"/>
    <property type="match status" value="2"/>
</dbReference>
<dbReference type="Gene3D" id="2.40.50.100">
    <property type="match status" value="2"/>
</dbReference>
<dbReference type="Proteomes" id="UP001516061">
    <property type="component" value="Unassembled WGS sequence"/>
</dbReference>
<dbReference type="SUPFAM" id="SSF50331">
    <property type="entry name" value="MOP-like"/>
    <property type="match status" value="2"/>
</dbReference>
<dbReference type="SUPFAM" id="SSF46785">
    <property type="entry name" value="Winged helix' DNA-binding domain"/>
    <property type="match status" value="1"/>
</dbReference>
<dbReference type="EMBL" id="JABSNM010000029">
    <property type="protein sequence ID" value="NRT58453.1"/>
    <property type="molecule type" value="Genomic_DNA"/>
</dbReference>
<dbReference type="InterPro" id="IPR008995">
    <property type="entry name" value="Mo/tungstate-bd_C_term_dom"/>
</dbReference>
<evidence type="ECO:0000256" key="4">
    <source>
        <dbReference type="ARBA" id="ARBA00022737"/>
    </source>
</evidence>
<evidence type="ECO:0000313" key="8">
    <source>
        <dbReference type="Proteomes" id="UP001516061"/>
    </source>
</evidence>
<dbReference type="Pfam" id="PF00126">
    <property type="entry name" value="HTH_1"/>
    <property type="match status" value="1"/>
</dbReference>
<keyword evidence="8" id="KW-1185">Reference proteome</keyword>
<dbReference type="InterPro" id="IPR000847">
    <property type="entry name" value="LysR_HTH_N"/>
</dbReference>
<gene>
    <name evidence="7" type="ORF">HNQ01_004221</name>
</gene>
<keyword evidence="2 5" id="KW-0813">Transport</keyword>
<dbReference type="PIRSF" id="PIRSF005763">
    <property type="entry name" value="Txn_reg_ModE"/>
    <property type="match status" value="1"/>
</dbReference>
<accession>A0ABX2G805</accession>
<dbReference type="InterPro" id="IPR036388">
    <property type="entry name" value="WH-like_DNA-bd_sf"/>
</dbReference>
<feature type="domain" description="Mop" evidence="6">
    <location>
        <begin position="137"/>
        <end position="203"/>
    </location>
</feature>
<sequence>MPLSSSTLGALRSHVRLDTATGPWLGLQRVELLEAIDRHGSIARAARAVGIAYKAAWESVDDINNMAGQPLVLRSAGGARGGGSLLTEQGRRLVAFYRAFEAEHQRTLEQLRHTMQAHHDCDDVDELRRVLRRLSMQSSARNQFVGTVRAVRSDGIEALVELDLGHGLPMAAVVTADSSRRLGLAPGQEVHALVKSSCVVLADPAHPCLSVCNCYAGRVARVQRGPVRSEVVLQLDGSSLQLAATVSDAGLARLDARPDRPLLACFQADSVMLARMV</sequence>
<dbReference type="Gene3D" id="1.10.10.10">
    <property type="entry name" value="Winged helix-like DNA-binding domain superfamily/Winged helix DNA-binding domain"/>
    <property type="match status" value="1"/>
</dbReference>
<dbReference type="InterPro" id="IPR004606">
    <property type="entry name" value="Mop_domain"/>
</dbReference>
<comment type="caution">
    <text evidence="7">The sequence shown here is derived from an EMBL/GenBank/DDBJ whole genome shotgun (WGS) entry which is preliminary data.</text>
</comment>
<feature type="domain" description="Mop" evidence="6">
    <location>
        <begin position="208"/>
        <end position="275"/>
    </location>
</feature>
<evidence type="ECO:0000256" key="5">
    <source>
        <dbReference type="PIRNR" id="PIRNR005763"/>
    </source>
</evidence>
<proteinExistence type="inferred from homology"/>
<keyword evidence="3 5" id="KW-0500">Molybdenum</keyword>
<reference evidence="7 8" key="1">
    <citation type="submission" date="2020-05" db="EMBL/GenBank/DDBJ databases">
        <title>Genomic Encyclopedia of Type Strains, Phase IV (KMG-V): Genome sequencing to study the core and pangenomes of soil and plant-associated prokaryotes.</title>
        <authorList>
            <person name="Whitman W."/>
        </authorList>
    </citation>
    <scope>NUCLEOTIDE SEQUENCE [LARGE SCALE GENOMIC DNA]</scope>
    <source>
        <strain evidence="7 8">C29</strain>
    </source>
</reference>
<evidence type="ECO:0000259" key="6">
    <source>
        <dbReference type="PROSITE" id="PS51866"/>
    </source>
</evidence>